<sequence length="52" mass="5631">MANAPESIAWLAMIAERIAIMKVGQNNGAGIDLKKASETSSGYFRRYAVCPK</sequence>
<proteinExistence type="predicted"/>
<accession>A0A0A9DJG4</accession>
<dbReference type="AlphaFoldDB" id="A0A0A9DJG4"/>
<name>A0A0A9DJG4_ARUDO</name>
<reference evidence="1" key="1">
    <citation type="submission" date="2014-09" db="EMBL/GenBank/DDBJ databases">
        <authorList>
            <person name="Magalhaes I.L.F."/>
            <person name="Oliveira U."/>
            <person name="Santos F.R."/>
            <person name="Vidigal T.H.D.A."/>
            <person name="Brescovit A.D."/>
            <person name="Santos A.J."/>
        </authorList>
    </citation>
    <scope>NUCLEOTIDE SEQUENCE</scope>
    <source>
        <tissue evidence="1">Shoot tissue taken approximately 20 cm above the soil surface</tissue>
    </source>
</reference>
<dbReference type="EMBL" id="GBRH01212100">
    <property type="protein sequence ID" value="JAD85795.1"/>
    <property type="molecule type" value="Transcribed_RNA"/>
</dbReference>
<protein>
    <submittedName>
        <fullName evidence="1">Uncharacterized protein</fullName>
    </submittedName>
</protein>
<organism evidence="1">
    <name type="scientific">Arundo donax</name>
    <name type="common">Giant reed</name>
    <name type="synonym">Donax arundinaceus</name>
    <dbReference type="NCBI Taxonomy" id="35708"/>
    <lineage>
        <taxon>Eukaryota</taxon>
        <taxon>Viridiplantae</taxon>
        <taxon>Streptophyta</taxon>
        <taxon>Embryophyta</taxon>
        <taxon>Tracheophyta</taxon>
        <taxon>Spermatophyta</taxon>
        <taxon>Magnoliopsida</taxon>
        <taxon>Liliopsida</taxon>
        <taxon>Poales</taxon>
        <taxon>Poaceae</taxon>
        <taxon>PACMAD clade</taxon>
        <taxon>Arundinoideae</taxon>
        <taxon>Arundineae</taxon>
        <taxon>Arundo</taxon>
    </lineage>
</organism>
<reference evidence="1" key="2">
    <citation type="journal article" date="2015" name="Data Brief">
        <title>Shoot transcriptome of the giant reed, Arundo donax.</title>
        <authorList>
            <person name="Barrero R.A."/>
            <person name="Guerrero F.D."/>
            <person name="Moolhuijzen P."/>
            <person name="Goolsby J.A."/>
            <person name="Tidwell J."/>
            <person name="Bellgard S.E."/>
            <person name="Bellgard M.I."/>
        </authorList>
    </citation>
    <scope>NUCLEOTIDE SEQUENCE</scope>
    <source>
        <tissue evidence="1">Shoot tissue taken approximately 20 cm above the soil surface</tissue>
    </source>
</reference>
<evidence type="ECO:0000313" key="1">
    <source>
        <dbReference type="EMBL" id="JAD85795.1"/>
    </source>
</evidence>